<name>G0MJ24_CAEBE</name>
<dbReference type="AlphaFoldDB" id="G0MJ24"/>
<dbReference type="PANTHER" id="PTHR19303">
    <property type="entry name" value="TRANSPOSON"/>
    <property type="match status" value="1"/>
</dbReference>
<organism evidence="5">
    <name type="scientific">Caenorhabditis brenneri</name>
    <name type="common">Nematode worm</name>
    <dbReference type="NCBI Taxonomy" id="135651"/>
    <lineage>
        <taxon>Eukaryota</taxon>
        <taxon>Metazoa</taxon>
        <taxon>Ecdysozoa</taxon>
        <taxon>Nematoda</taxon>
        <taxon>Chromadorea</taxon>
        <taxon>Rhabditida</taxon>
        <taxon>Rhabditina</taxon>
        <taxon>Rhabditomorpha</taxon>
        <taxon>Rhabditoidea</taxon>
        <taxon>Rhabditidae</taxon>
        <taxon>Peloderinae</taxon>
        <taxon>Caenorhabditis</taxon>
    </lineage>
</organism>
<dbReference type="HOGENOM" id="CLU_021331_0_0_1"/>
<dbReference type="PROSITE" id="PS51253">
    <property type="entry name" value="HTH_CENPB"/>
    <property type="match status" value="1"/>
</dbReference>
<accession>G0MJ24</accession>
<feature type="domain" description="HTH CENPB-type" evidence="3">
    <location>
        <begin position="141"/>
        <end position="213"/>
    </location>
</feature>
<dbReference type="OMA" id="IFNADQC"/>
<dbReference type="GO" id="GO:0003677">
    <property type="term" value="F:DNA binding"/>
    <property type="evidence" value="ECO:0007669"/>
    <property type="project" value="UniProtKB-KW"/>
</dbReference>
<dbReference type="GO" id="GO:0005634">
    <property type="term" value="C:nucleus"/>
    <property type="evidence" value="ECO:0007669"/>
    <property type="project" value="TreeGrafter"/>
</dbReference>
<evidence type="ECO:0000313" key="5">
    <source>
        <dbReference type="Proteomes" id="UP000008068"/>
    </source>
</evidence>
<dbReference type="InterPro" id="IPR007350">
    <property type="entry name" value="Transposase_Tc5_C"/>
</dbReference>
<dbReference type="OrthoDB" id="5876883at2759"/>
<dbReference type="STRING" id="135651.G0MJ24"/>
<keyword evidence="5" id="KW-1185">Reference proteome</keyword>
<keyword evidence="1" id="KW-0238">DNA-binding</keyword>
<dbReference type="SMART" id="SM00674">
    <property type="entry name" value="CENPB"/>
    <property type="match status" value="1"/>
</dbReference>
<dbReference type="Pfam" id="PF04236">
    <property type="entry name" value="Transp_Tc5_C"/>
    <property type="match status" value="1"/>
</dbReference>
<dbReference type="Proteomes" id="UP000008068">
    <property type="component" value="Unassembled WGS sequence"/>
</dbReference>
<reference evidence="5" key="1">
    <citation type="submission" date="2011-07" db="EMBL/GenBank/DDBJ databases">
        <authorList>
            <consortium name="Caenorhabditis brenneri Sequencing and Analysis Consortium"/>
            <person name="Wilson R.K."/>
        </authorList>
    </citation>
    <scope>NUCLEOTIDE SEQUENCE [LARGE SCALE GENOMIC DNA]</scope>
    <source>
        <strain evidence="5">PB2801</strain>
    </source>
</reference>
<gene>
    <name evidence="4" type="ORF">CAEBREN_15969</name>
</gene>
<dbReference type="eggNOG" id="KOG3105">
    <property type="taxonomic scope" value="Eukaryota"/>
</dbReference>
<dbReference type="InParanoid" id="G0MJ24"/>
<dbReference type="EMBL" id="GL379796">
    <property type="protein sequence ID" value="EGT31220.1"/>
    <property type="molecule type" value="Genomic_DNA"/>
</dbReference>
<feature type="signal peptide" evidence="2">
    <location>
        <begin position="1"/>
        <end position="19"/>
    </location>
</feature>
<evidence type="ECO:0000256" key="2">
    <source>
        <dbReference type="SAM" id="SignalP"/>
    </source>
</evidence>
<protein>
    <recommendedName>
        <fullName evidence="3">HTH CENPB-type domain-containing protein</fullName>
    </recommendedName>
</protein>
<dbReference type="InterPro" id="IPR004875">
    <property type="entry name" value="DDE_SF_endonuclease_dom"/>
</dbReference>
<dbReference type="Pfam" id="PF03184">
    <property type="entry name" value="DDE_1"/>
    <property type="match status" value="1"/>
</dbReference>
<evidence type="ECO:0000259" key="3">
    <source>
        <dbReference type="PROSITE" id="PS51253"/>
    </source>
</evidence>
<keyword evidence="2" id="KW-0732">Signal</keyword>
<evidence type="ECO:0000313" key="4">
    <source>
        <dbReference type="EMBL" id="EGT31220.1"/>
    </source>
</evidence>
<feature type="chain" id="PRO_5003403998" description="HTH CENPB-type domain-containing protein" evidence="2">
    <location>
        <begin position="20"/>
        <end position="524"/>
    </location>
</feature>
<evidence type="ECO:0000256" key="1">
    <source>
        <dbReference type="ARBA" id="ARBA00023125"/>
    </source>
</evidence>
<sequence length="524" mass="61048">MSFNVSHVLFLLLQKFVVPLPKDPTITRQEKKIASHMVRIMQEAIDGDVIVEETEELEDENDGDWDVDEFEPYDDFVLPSHREVKFGDRAVSRDELLEALKFYREPSKGSRSLSCMTSNFRWIKTPKHLEKLRKFEKEKESFKESRRSMLKVLSARLYEVVKEKLQKGITLHDCDLMMIARDINRRETKVIGFLASQSWITRWKQGHRIVSRRVTKFVTRKCFINKDKIEKEAQEFVKNCRSDFSSFSPSMIFNADQCGIQKELYTARALAFLGDKIIERLIQAKSSLTHSFTFMPMLFMDGSLGPKAFMVLAESTGRFPPTRPIPNCPNLEVRAGKSHIMTKELMKEWLRTCVFIPNNPRKMFMVVDSWPSFKDHVSIQSCVPSGYQATVRNIPPHATSLIQPLDVHWNGPWKNLLKKFTAYALNFHTDYLIANRNNEIWMISLLYHQVSADVFKPFLQYSWKKAGYVDTYSPFLNPSQFCFGHSGSEDCYINGCQEYAFIHCARCKNFICFNHFIVLLKHLC</sequence>
<dbReference type="InterPro" id="IPR006600">
    <property type="entry name" value="HTH_CenpB_DNA-bd_dom"/>
</dbReference>
<proteinExistence type="predicted"/>
<dbReference type="InterPro" id="IPR050863">
    <property type="entry name" value="CenT-Element_Derived"/>
</dbReference>